<organism evidence="2 3">
    <name type="scientific">Martelella alba</name>
    <dbReference type="NCBI Taxonomy" id="2590451"/>
    <lineage>
        <taxon>Bacteria</taxon>
        <taxon>Pseudomonadati</taxon>
        <taxon>Pseudomonadota</taxon>
        <taxon>Alphaproteobacteria</taxon>
        <taxon>Hyphomicrobiales</taxon>
        <taxon>Aurantimonadaceae</taxon>
        <taxon>Martelella</taxon>
    </lineage>
</organism>
<comment type="caution">
    <text evidence="2">The sequence shown here is derived from an EMBL/GenBank/DDBJ whole genome shotgun (WGS) entry which is preliminary data.</text>
</comment>
<evidence type="ECO:0000313" key="2">
    <source>
        <dbReference type="EMBL" id="TPW32994.1"/>
    </source>
</evidence>
<reference evidence="2 3" key="1">
    <citation type="submission" date="2019-06" db="EMBL/GenBank/DDBJ databases">
        <authorList>
            <person name="Li M."/>
        </authorList>
    </citation>
    <scope>NUCLEOTIDE SEQUENCE [LARGE SCALE GENOMIC DNA]</scope>
    <source>
        <strain evidence="2 3">BGMRC2036</strain>
    </source>
</reference>
<gene>
    <name evidence="2" type="ORF">FJU08_00030</name>
</gene>
<evidence type="ECO:0000256" key="1">
    <source>
        <dbReference type="SAM" id="MobiDB-lite"/>
    </source>
</evidence>
<dbReference type="AlphaFoldDB" id="A0A506UI40"/>
<accession>A0A506UI40</accession>
<dbReference type="OrthoDB" id="7189469at2"/>
<feature type="compositionally biased region" description="Basic and acidic residues" evidence="1">
    <location>
        <begin position="21"/>
        <end position="41"/>
    </location>
</feature>
<proteinExistence type="predicted"/>
<dbReference type="Pfam" id="PF10691">
    <property type="entry name" value="DUF2497"/>
    <property type="match status" value="1"/>
</dbReference>
<evidence type="ECO:0000313" key="3">
    <source>
        <dbReference type="Proteomes" id="UP000318801"/>
    </source>
</evidence>
<dbReference type="RefSeq" id="WP_141146928.1">
    <property type="nucleotide sequence ID" value="NZ_VHLG01000001.1"/>
</dbReference>
<feature type="region of interest" description="Disordered" evidence="1">
    <location>
        <begin position="1"/>
        <end position="97"/>
    </location>
</feature>
<sequence>MAQPKMQQEPSMEEILASIRRIIDSGDEAGRELERQRHLPQDDEPQAYSPEPQHSAENGQSRVQDEQEDRLTAVPRAAEPAAEGYGDAGPRDWARPAPVVVNRGDDMAWRGTRSEPAIHPASIGEVAAEVRAATEREMSEETNNPEPVIVANETVAEPAAAPEPVEMAIERPAETPSVSEHLVSLDAEKRVGDALRELSRALKREGSRTVDEIVTAELRPLLSDWLDRNMPPLVERLVAEEIRRMREGLED</sequence>
<dbReference type="InterPro" id="IPR019632">
    <property type="entry name" value="DUF2497"/>
</dbReference>
<dbReference type="EMBL" id="VHLG01000001">
    <property type="protein sequence ID" value="TPW32994.1"/>
    <property type="molecule type" value="Genomic_DNA"/>
</dbReference>
<protein>
    <submittedName>
        <fullName evidence="2">DUF2497 domain-containing protein</fullName>
    </submittedName>
</protein>
<dbReference type="Proteomes" id="UP000318801">
    <property type="component" value="Unassembled WGS sequence"/>
</dbReference>
<feature type="compositionally biased region" description="Polar residues" evidence="1">
    <location>
        <begin position="1"/>
        <end position="10"/>
    </location>
</feature>
<name>A0A506UI40_9HYPH</name>
<keyword evidence="3" id="KW-1185">Reference proteome</keyword>